<dbReference type="AlphaFoldDB" id="A0AAI8YRT0"/>
<feature type="compositionally biased region" description="Polar residues" evidence="1">
    <location>
        <begin position="163"/>
        <end position="177"/>
    </location>
</feature>
<feature type="compositionally biased region" description="Low complexity" evidence="1">
    <location>
        <begin position="120"/>
        <end position="131"/>
    </location>
</feature>
<feature type="compositionally biased region" description="Low complexity" evidence="1">
    <location>
        <begin position="326"/>
        <end position="342"/>
    </location>
</feature>
<feature type="compositionally biased region" description="Pro residues" evidence="1">
    <location>
        <begin position="343"/>
        <end position="356"/>
    </location>
</feature>
<feature type="compositionally biased region" description="Basic and acidic residues" evidence="1">
    <location>
        <begin position="36"/>
        <end position="46"/>
    </location>
</feature>
<evidence type="ECO:0000256" key="1">
    <source>
        <dbReference type="SAM" id="MobiDB-lite"/>
    </source>
</evidence>
<protein>
    <submittedName>
        <fullName evidence="2">Uncharacterized protein</fullName>
    </submittedName>
</protein>
<feature type="compositionally biased region" description="Low complexity" evidence="1">
    <location>
        <begin position="302"/>
        <end position="316"/>
    </location>
</feature>
<comment type="caution">
    <text evidence="2">The sequence shown here is derived from an EMBL/GenBank/DDBJ whole genome shotgun (WGS) entry which is preliminary data.</text>
</comment>
<feature type="compositionally biased region" description="Polar residues" evidence="1">
    <location>
        <begin position="255"/>
        <end position="266"/>
    </location>
</feature>
<sequence length="356" mass="37041">MDKMKGLAKGGWHPSGDKQIHRDTWKSDLKGMATGKKKDPYEEARSHQSAPLTTLRDPATFAPPPKHSAYYGLGTNAISRTGTASSAGSSSVGGPAGGWGSSVVEPGYAQRKREQEELQRQQMEAEQAQQASMRGPYRADTTGLRTDHLPKPPARRPRESATPARTASPSLPPRQSNASPAVVPPRAPPPRQIAPPPSLPPRQNEYPDEHTPPPPPSYNEALHQPAARDPALINPAAAQRLGQAGVSIAGFGIGNNHTNTTSQESPASARGPPAGQLGELQQRFARMNTGAASEASSPIHSPSPGGASLAGAAQKKAPPPPPPPKRAALSAGGESSESALAAAPPPVPMSSKPRPS</sequence>
<accession>A0AAI8YRT0</accession>
<gene>
    <name evidence="2" type="ORF">LECACI_7A000807</name>
</gene>
<feature type="compositionally biased region" description="Pro residues" evidence="1">
    <location>
        <begin position="182"/>
        <end position="200"/>
    </location>
</feature>
<evidence type="ECO:0000313" key="2">
    <source>
        <dbReference type="EMBL" id="CAK3797611.1"/>
    </source>
</evidence>
<feature type="compositionally biased region" description="Low complexity" evidence="1">
    <location>
        <begin position="82"/>
        <end position="93"/>
    </location>
</feature>
<organism evidence="2 3">
    <name type="scientific">Lecanosticta acicola</name>
    <dbReference type="NCBI Taxonomy" id="111012"/>
    <lineage>
        <taxon>Eukaryota</taxon>
        <taxon>Fungi</taxon>
        <taxon>Dikarya</taxon>
        <taxon>Ascomycota</taxon>
        <taxon>Pezizomycotina</taxon>
        <taxon>Dothideomycetes</taxon>
        <taxon>Dothideomycetidae</taxon>
        <taxon>Mycosphaerellales</taxon>
        <taxon>Mycosphaerellaceae</taxon>
        <taxon>Lecanosticta</taxon>
    </lineage>
</organism>
<proteinExistence type="predicted"/>
<reference evidence="2" key="1">
    <citation type="submission" date="2023-11" db="EMBL/GenBank/DDBJ databases">
        <authorList>
            <person name="Alioto T."/>
            <person name="Alioto T."/>
            <person name="Gomez Garrido J."/>
        </authorList>
    </citation>
    <scope>NUCLEOTIDE SEQUENCE</scope>
</reference>
<feature type="region of interest" description="Disordered" evidence="1">
    <location>
        <begin position="1"/>
        <end position="356"/>
    </location>
</feature>
<feature type="compositionally biased region" description="Polar residues" evidence="1">
    <location>
        <begin position="290"/>
        <end position="300"/>
    </location>
</feature>
<keyword evidence="3" id="KW-1185">Reference proteome</keyword>
<name>A0AAI8YRT0_9PEZI</name>
<dbReference type="EMBL" id="CAVMBE010000003">
    <property type="protein sequence ID" value="CAK3797611.1"/>
    <property type="molecule type" value="Genomic_DNA"/>
</dbReference>
<dbReference type="Proteomes" id="UP001296104">
    <property type="component" value="Unassembled WGS sequence"/>
</dbReference>
<evidence type="ECO:0000313" key="3">
    <source>
        <dbReference type="Proteomes" id="UP001296104"/>
    </source>
</evidence>
<feature type="compositionally biased region" description="Basic and acidic residues" evidence="1">
    <location>
        <begin position="15"/>
        <end position="29"/>
    </location>
</feature>